<dbReference type="GO" id="GO:0006233">
    <property type="term" value="P:dTDP biosynthetic process"/>
    <property type="evidence" value="ECO:0007669"/>
    <property type="project" value="InterPro"/>
</dbReference>
<keyword evidence="5" id="KW-0547">Nucleotide-binding</keyword>
<evidence type="ECO:0000256" key="3">
    <source>
        <dbReference type="ARBA" id="ARBA00022679"/>
    </source>
</evidence>
<dbReference type="InterPro" id="IPR018095">
    <property type="entry name" value="Thymidylate_kin_CS"/>
</dbReference>
<dbReference type="InterPro" id="IPR039430">
    <property type="entry name" value="Thymidylate_kin-like_dom"/>
</dbReference>
<evidence type="ECO:0000256" key="1">
    <source>
        <dbReference type="ARBA" id="ARBA00009776"/>
    </source>
</evidence>
<accession>A0A644VMF0</accession>
<dbReference type="GO" id="GO:0006227">
    <property type="term" value="P:dUDP biosynthetic process"/>
    <property type="evidence" value="ECO:0007669"/>
    <property type="project" value="TreeGrafter"/>
</dbReference>
<keyword evidence="6 10" id="KW-0418">Kinase</keyword>
<evidence type="ECO:0000313" key="10">
    <source>
        <dbReference type="EMBL" id="MPL92475.1"/>
    </source>
</evidence>
<evidence type="ECO:0000256" key="6">
    <source>
        <dbReference type="ARBA" id="ARBA00022777"/>
    </source>
</evidence>
<evidence type="ECO:0000256" key="2">
    <source>
        <dbReference type="ARBA" id="ARBA00012980"/>
    </source>
</evidence>
<dbReference type="Gene3D" id="3.40.50.300">
    <property type="entry name" value="P-loop containing nucleotide triphosphate hydrolases"/>
    <property type="match status" value="1"/>
</dbReference>
<dbReference type="PANTHER" id="PTHR10344">
    <property type="entry name" value="THYMIDYLATE KINASE"/>
    <property type="match status" value="1"/>
</dbReference>
<dbReference type="FunFam" id="3.40.50.300:FF:000225">
    <property type="entry name" value="Thymidylate kinase"/>
    <property type="match status" value="1"/>
</dbReference>
<dbReference type="GO" id="GO:0004798">
    <property type="term" value="F:dTMP kinase activity"/>
    <property type="evidence" value="ECO:0007669"/>
    <property type="project" value="UniProtKB-EC"/>
</dbReference>
<dbReference type="GO" id="GO:0005829">
    <property type="term" value="C:cytosol"/>
    <property type="evidence" value="ECO:0007669"/>
    <property type="project" value="TreeGrafter"/>
</dbReference>
<evidence type="ECO:0000256" key="7">
    <source>
        <dbReference type="ARBA" id="ARBA00022840"/>
    </source>
</evidence>
<organism evidence="10">
    <name type="scientific">bioreactor metagenome</name>
    <dbReference type="NCBI Taxonomy" id="1076179"/>
    <lineage>
        <taxon>unclassified sequences</taxon>
        <taxon>metagenomes</taxon>
        <taxon>ecological metagenomes</taxon>
    </lineage>
</organism>
<evidence type="ECO:0000256" key="4">
    <source>
        <dbReference type="ARBA" id="ARBA00022727"/>
    </source>
</evidence>
<dbReference type="GO" id="GO:0005524">
    <property type="term" value="F:ATP binding"/>
    <property type="evidence" value="ECO:0007669"/>
    <property type="project" value="UniProtKB-KW"/>
</dbReference>
<keyword evidence="7" id="KW-0067">ATP-binding</keyword>
<dbReference type="EC" id="2.7.4.9" evidence="2"/>
<dbReference type="InterPro" id="IPR018094">
    <property type="entry name" value="Thymidylate_kinase"/>
</dbReference>
<keyword evidence="3 10" id="KW-0808">Transferase</keyword>
<dbReference type="GO" id="GO:0006235">
    <property type="term" value="P:dTTP biosynthetic process"/>
    <property type="evidence" value="ECO:0007669"/>
    <property type="project" value="TreeGrafter"/>
</dbReference>
<comment type="catalytic activity">
    <reaction evidence="8">
        <text>dTMP + ATP = dTDP + ADP</text>
        <dbReference type="Rhea" id="RHEA:13517"/>
        <dbReference type="ChEBI" id="CHEBI:30616"/>
        <dbReference type="ChEBI" id="CHEBI:58369"/>
        <dbReference type="ChEBI" id="CHEBI:63528"/>
        <dbReference type="ChEBI" id="CHEBI:456216"/>
        <dbReference type="EC" id="2.7.4.9"/>
    </reaction>
</comment>
<protein>
    <recommendedName>
        <fullName evidence="2">dTMP kinase</fullName>
        <ecNumber evidence="2">2.7.4.9</ecNumber>
    </recommendedName>
</protein>
<dbReference type="PANTHER" id="PTHR10344:SF4">
    <property type="entry name" value="UMP-CMP KINASE 2, MITOCHONDRIAL"/>
    <property type="match status" value="1"/>
</dbReference>
<sequence length="218" mass="24912">MEKAAANRKMTKNNGVFLTLEGIDGCGKTTQARILVGNLVSRFGKEAVFWTKEPGGWPGGEKIRELLLEHGMQHPLSELFLFLADRCEHIRREVAPALSSGRIVVCERYIDSTLAYQSWGRGISSEKIEDLFRWCCFPVPDLTFWIDLPPGKAYHRVSRRGSPDRMEEKGQSFLENVREGFLFLSRRDPERIVSLDGNNDIKTIAREIERRVEVFLSP</sequence>
<proteinExistence type="inferred from homology"/>
<keyword evidence="4" id="KW-0545">Nucleotide biosynthesis</keyword>
<comment type="similarity">
    <text evidence="1">Belongs to the thymidylate kinase family.</text>
</comment>
<evidence type="ECO:0000259" key="9">
    <source>
        <dbReference type="Pfam" id="PF02223"/>
    </source>
</evidence>
<gene>
    <name evidence="10" type="primary">tmk_10</name>
    <name evidence="10" type="ORF">SDC9_38576</name>
</gene>
<dbReference type="PROSITE" id="PS01331">
    <property type="entry name" value="THYMIDYLATE_KINASE"/>
    <property type="match status" value="1"/>
</dbReference>
<name>A0A644VMF0_9ZZZZ</name>
<evidence type="ECO:0000256" key="8">
    <source>
        <dbReference type="ARBA" id="ARBA00048743"/>
    </source>
</evidence>
<dbReference type="CDD" id="cd01672">
    <property type="entry name" value="TMPK"/>
    <property type="match status" value="1"/>
</dbReference>
<feature type="domain" description="Thymidylate kinase-like" evidence="9">
    <location>
        <begin position="20"/>
        <end position="208"/>
    </location>
</feature>
<dbReference type="NCBIfam" id="TIGR00041">
    <property type="entry name" value="DTMP_kinase"/>
    <property type="match status" value="1"/>
</dbReference>
<reference evidence="10" key="1">
    <citation type="submission" date="2019-08" db="EMBL/GenBank/DDBJ databases">
        <authorList>
            <person name="Kucharzyk K."/>
            <person name="Murdoch R.W."/>
            <person name="Higgins S."/>
            <person name="Loffler F."/>
        </authorList>
    </citation>
    <scope>NUCLEOTIDE SEQUENCE</scope>
</reference>
<dbReference type="EMBL" id="VSSQ01000359">
    <property type="protein sequence ID" value="MPL92475.1"/>
    <property type="molecule type" value="Genomic_DNA"/>
</dbReference>
<dbReference type="HAMAP" id="MF_00165">
    <property type="entry name" value="Thymidylate_kinase"/>
    <property type="match status" value="1"/>
</dbReference>
<dbReference type="SUPFAM" id="SSF52540">
    <property type="entry name" value="P-loop containing nucleoside triphosphate hydrolases"/>
    <property type="match status" value="1"/>
</dbReference>
<dbReference type="InterPro" id="IPR027417">
    <property type="entry name" value="P-loop_NTPase"/>
</dbReference>
<evidence type="ECO:0000256" key="5">
    <source>
        <dbReference type="ARBA" id="ARBA00022741"/>
    </source>
</evidence>
<dbReference type="AlphaFoldDB" id="A0A644VMF0"/>
<dbReference type="Pfam" id="PF02223">
    <property type="entry name" value="Thymidylate_kin"/>
    <property type="match status" value="1"/>
</dbReference>
<comment type="caution">
    <text evidence="10">The sequence shown here is derived from an EMBL/GenBank/DDBJ whole genome shotgun (WGS) entry which is preliminary data.</text>
</comment>